<organism evidence="3 4">
    <name type="scientific">Achromobacter aloeverae</name>
    <dbReference type="NCBI Taxonomy" id="1750518"/>
    <lineage>
        <taxon>Bacteria</taxon>
        <taxon>Pseudomonadati</taxon>
        <taxon>Pseudomonadota</taxon>
        <taxon>Betaproteobacteria</taxon>
        <taxon>Burkholderiales</taxon>
        <taxon>Alcaligenaceae</taxon>
        <taxon>Achromobacter</taxon>
    </lineage>
</organism>
<dbReference type="CDD" id="cd07012">
    <property type="entry name" value="PBP2_Bug_TTT"/>
    <property type="match status" value="1"/>
</dbReference>
<proteinExistence type="inferred from homology"/>
<protein>
    <submittedName>
        <fullName evidence="3">Tripartite tricarboxylate transporter substrate binding protein</fullName>
    </submittedName>
</protein>
<evidence type="ECO:0000313" key="3">
    <source>
        <dbReference type="EMBL" id="RXN88097.1"/>
    </source>
</evidence>
<feature type="chain" id="PRO_5020766912" evidence="2">
    <location>
        <begin position="21"/>
        <end position="320"/>
    </location>
</feature>
<dbReference type="EMBL" id="PYAL01000004">
    <property type="protein sequence ID" value="RXN88097.1"/>
    <property type="molecule type" value="Genomic_DNA"/>
</dbReference>
<comment type="similarity">
    <text evidence="1">Belongs to the UPF0065 (bug) family.</text>
</comment>
<dbReference type="OrthoDB" id="8678477at2"/>
<evidence type="ECO:0000313" key="4">
    <source>
        <dbReference type="Proteomes" id="UP000290849"/>
    </source>
</evidence>
<keyword evidence="2" id="KW-0732">Signal</keyword>
<dbReference type="SUPFAM" id="SSF53850">
    <property type="entry name" value="Periplasmic binding protein-like II"/>
    <property type="match status" value="1"/>
</dbReference>
<dbReference type="PANTHER" id="PTHR42928">
    <property type="entry name" value="TRICARBOXYLATE-BINDING PROTEIN"/>
    <property type="match status" value="1"/>
</dbReference>
<dbReference type="Pfam" id="PF03401">
    <property type="entry name" value="TctC"/>
    <property type="match status" value="1"/>
</dbReference>
<dbReference type="Gene3D" id="3.40.190.10">
    <property type="entry name" value="Periplasmic binding protein-like II"/>
    <property type="match status" value="1"/>
</dbReference>
<comment type="caution">
    <text evidence="3">The sequence shown here is derived from an EMBL/GenBank/DDBJ whole genome shotgun (WGS) entry which is preliminary data.</text>
</comment>
<dbReference type="InterPro" id="IPR042100">
    <property type="entry name" value="Bug_dom1"/>
</dbReference>
<name>A0A4Q1HJ26_9BURK</name>
<gene>
    <name evidence="3" type="ORF">C7R54_16140</name>
</gene>
<accession>A0A4Q1HJ26</accession>
<dbReference type="Gene3D" id="3.40.190.150">
    <property type="entry name" value="Bordetella uptake gene, domain 1"/>
    <property type="match status" value="1"/>
</dbReference>
<dbReference type="AlphaFoldDB" id="A0A4Q1HJ26"/>
<evidence type="ECO:0000256" key="1">
    <source>
        <dbReference type="ARBA" id="ARBA00006987"/>
    </source>
</evidence>
<reference evidence="3 4" key="1">
    <citation type="journal article" date="2017" name="Int. J. Syst. Evol. Microbiol.">
        <title>Achromobacter aloeverae sp. nov., isolated from the root of Aloe vera (L.) Burm.f.</title>
        <authorList>
            <person name="Kuncharoen N."/>
            <person name="Muramatsu Y."/>
            <person name="Shibata C."/>
            <person name="Kamakura Y."/>
            <person name="Nakagawa Y."/>
            <person name="Tanasupawat S."/>
        </authorList>
    </citation>
    <scope>NUCLEOTIDE SEQUENCE [LARGE SCALE GENOMIC DNA]</scope>
    <source>
        <strain evidence="3 4">AVA-1</strain>
    </source>
</reference>
<sequence length="320" mass="33069">MWAGAACLGIGLALAGTSQAAGWPERPIMLILPSGAGGSSDPLARLLAAELGKRLETSIVVQNRPGAGGNVGMAQASRAQPDGYTITLSWTGPLATNLALYKQVGYDPRTDFAPVGMVGCTPNVLAVGRDSPANSLKDFVTYAQDKAHKISYGSTGVGSSWHIAGEMVNRLEGGRMVHIPYQTPGAALTDLEAGRLDAMFPVVPMTVGHVKSGDIKVLAVFSKTRASVLPQVPTAAEQGYPDLISDTCFALLTPKGVSADIIAKLNAALQGVLSDANSRTAIEDMGVRIQAGPPAALSAYLESEIPRQAELVHAAGATAQ</sequence>
<dbReference type="InterPro" id="IPR005064">
    <property type="entry name" value="BUG"/>
</dbReference>
<keyword evidence="4" id="KW-1185">Reference proteome</keyword>
<dbReference type="PIRSF" id="PIRSF017082">
    <property type="entry name" value="YflP"/>
    <property type="match status" value="1"/>
</dbReference>
<feature type="signal peptide" evidence="2">
    <location>
        <begin position="1"/>
        <end position="20"/>
    </location>
</feature>
<dbReference type="PANTHER" id="PTHR42928:SF5">
    <property type="entry name" value="BLR1237 PROTEIN"/>
    <property type="match status" value="1"/>
</dbReference>
<evidence type="ECO:0000256" key="2">
    <source>
        <dbReference type="SAM" id="SignalP"/>
    </source>
</evidence>
<dbReference type="Proteomes" id="UP000290849">
    <property type="component" value="Unassembled WGS sequence"/>
</dbReference>